<sequence length="485" mass="53040">MHQKENRFQANSVFSEDLLPTNTESRTWKFGQFFSVWMGSVHNIPSYVTIGGFFALGLSIWQVFSIIIISSIILAALLVLNGHAGGKYGIPFAILLRTSYGEKGALVPGVLRGVIVAIMWFGLQTYAGSSAVTILIGKFWPDYLLLGKDWSFFGLNLPGLISFLLFWGINVFFIYAGIDSLGKLTKIITPLIFLVFGGMAIWAIQLAGGISPILHHPPKGVEGNSIFVFVTCVSAILATWVAQILSVSDITRYSRSNKEQSVGQITGIIATFLLFAVASITIITGSEVAFGVPVWNVLDVIDQFDSKFVIVLSLLTLCLATLSVNVVGNIIPAANQLTSLFPKRLGFKSSALLATIIGFLIMPWRLMESSTSIFAFLNMVGALLSPVIGVMLIHYYVICKREIHIDELYEFSTHINSPKGINVPAMLATILAGLISIVCNFVDFLKPLYGISSFIGIIVAVILYLSFYYSTKLQTVKSMNITKRG</sequence>
<keyword evidence="5 6" id="KW-0472">Membrane</keyword>
<organism evidence="7 8">
    <name type="scientific">Fredinandcohnia salidurans</name>
    <dbReference type="NCBI Taxonomy" id="2595041"/>
    <lineage>
        <taxon>Bacteria</taxon>
        <taxon>Bacillati</taxon>
        <taxon>Bacillota</taxon>
        <taxon>Bacilli</taxon>
        <taxon>Bacillales</taxon>
        <taxon>Bacillaceae</taxon>
        <taxon>Fredinandcohnia</taxon>
    </lineage>
</organism>
<feature type="transmembrane region" description="Helical" evidence="6">
    <location>
        <begin position="226"/>
        <end position="247"/>
    </location>
</feature>
<keyword evidence="3 6" id="KW-0812">Transmembrane</keyword>
<comment type="subcellular location">
    <subcellularLocation>
        <location evidence="1">Membrane</location>
        <topology evidence="1">Multi-pass membrane protein</topology>
    </subcellularLocation>
</comment>
<dbReference type="Proteomes" id="UP001597227">
    <property type="component" value="Unassembled WGS sequence"/>
</dbReference>
<proteinExistence type="inferred from homology"/>
<evidence type="ECO:0000313" key="7">
    <source>
        <dbReference type="EMBL" id="MFD1781014.1"/>
    </source>
</evidence>
<feature type="transmembrane region" description="Helical" evidence="6">
    <location>
        <begin position="60"/>
        <end position="80"/>
    </location>
</feature>
<dbReference type="InterPro" id="IPR045225">
    <property type="entry name" value="Uracil/uridine/allantoin_perm"/>
</dbReference>
<comment type="caution">
    <text evidence="7">The sequence shown here is derived from an EMBL/GenBank/DDBJ whole genome shotgun (WGS) entry which is preliminary data.</text>
</comment>
<evidence type="ECO:0000256" key="5">
    <source>
        <dbReference type="ARBA" id="ARBA00023136"/>
    </source>
</evidence>
<feature type="transmembrane region" description="Helical" evidence="6">
    <location>
        <begin position="345"/>
        <end position="367"/>
    </location>
</feature>
<evidence type="ECO:0000256" key="1">
    <source>
        <dbReference type="ARBA" id="ARBA00004141"/>
    </source>
</evidence>
<dbReference type="PANTHER" id="PTHR30618">
    <property type="entry name" value="NCS1 FAMILY PURINE/PYRIMIDINE TRANSPORTER"/>
    <property type="match status" value="1"/>
</dbReference>
<evidence type="ECO:0000256" key="4">
    <source>
        <dbReference type="ARBA" id="ARBA00022989"/>
    </source>
</evidence>
<feature type="transmembrane region" description="Helical" evidence="6">
    <location>
        <begin position="373"/>
        <end position="399"/>
    </location>
</feature>
<feature type="transmembrane region" description="Helical" evidence="6">
    <location>
        <begin position="448"/>
        <end position="469"/>
    </location>
</feature>
<feature type="transmembrane region" description="Helical" evidence="6">
    <location>
        <begin position="113"/>
        <end position="137"/>
    </location>
</feature>
<accession>A0ABW4MV11</accession>
<feature type="transmembrane region" description="Helical" evidence="6">
    <location>
        <begin position="190"/>
        <end position="214"/>
    </location>
</feature>
<feature type="transmembrane region" description="Helical" evidence="6">
    <location>
        <begin position="33"/>
        <end position="54"/>
    </location>
</feature>
<evidence type="ECO:0000256" key="3">
    <source>
        <dbReference type="ARBA" id="ARBA00022692"/>
    </source>
</evidence>
<name>A0ABW4MV11_9BACI</name>
<protein>
    <submittedName>
        <fullName evidence="7">Cytosine permease</fullName>
    </submittedName>
</protein>
<keyword evidence="4 6" id="KW-1133">Transmembrane helix</keyword>
<dbReference type="Pfam" id="PF02133">
    <property type="entry name" value="Transp_cyt_pur"/>
    <property type="match status" value="1"/>
</dbReference>
<gene>
    <name evidence="7" type="ORF">ACFSFW_20370</name>
</gene>
<dbReference type="InterPro" id="IPR001248">
    <property type="entry name" value="Pur-cyt_permease"/>
</dbReference>
<feature type="transmembrane region" description="Helical" evidence="6">
    <location>
        <begin position="420"/>
        <end position="442"/>
    </location>
</feature>
<dbReference type="PANTHER" id="PTHR30618:SF0">
    <property type="entry name" value="PURINE-URACIL PERMEASE NCS1"/>
    <property type="match status" value="1"/>
</dbReference>
<dbReference type="Gene3D" id="1.10.4160.10">
    <property type="entry name" value="Hydantoin permease"/>
    <property type="match status" value="1"/>
</dbReference>
<dbReference type="RefSeq" id="WP_388040907.1">
    <property type="nucleotide sequence ID" value="NZ_JBHUEK010000030.1"/>
</dbReference>
<feature type="transmembrane region" description="Helical" evidence="6">
    <location>
        <begin position="157"/>
        <end position="178"/>
    </location>
</feature>
<evidence type="ECO:0000313" key="8">
    <source>
        <dbReference type="Proteomes" id="UP001597227"/>
    </source>
</evidence>
<evidence type="ECO:0000256" key="6">
    <source>
        <dbReference type="SAM" id="Phobius"/>
    </source>
</evidence>
<keyword evidence="8" id="KW-1185">Reference proteome</keyword>
<dbReference type="EMBL" id="JBHUEK010000030">
    <property type="protein sequence ID" value="MFD1781014.1"/>
    <property type="molecule type" value="Genomic_DNA"/>
</dbReference>
<reference evidence="8" key="1">
    <citation type="journal article" date="2019" name="Int. J. Syst. Evol. Microbiol.">
        <title>The Global Catalogue of Microorganisms (GCM) 10K type strain sequencing project: providing services to taxonomists for standard genome sequencing and annotation.</title>
        <authorList>
            <consortium name="The Broad Institute Genomics Platform"/>
            <consortium name="The Broad Institute Genome Sequencing Center for Infectious Disease"/>
            <person name="Wu L."/>
            <person name="Ma J."/>
        </authorList>
    </citation>
    <scope>NUCLEOTIDE SEQUENCE [LARGE SCALE GENOMIC DNA]</scope>
    <source>
        <strain evidence="8">CCUG 15531</strain>
    </source>
</reference>
<feature type="transmembrane region" description="Helical" evidence="6">
    <location>
        <begin position="268"/>
        <end position="290"/>
    </location>
</feature>
<comment type="similarity">
    <text evidence="2">Belongs to the purine-cytosine permease (2.A.39) family.</text>
</comment>
<feature type="transmembrane region" description="Helical" evidence="6">
    <location>
        <begin position="310"/>
        <end position="333"/>
    </location>
</feature>
<evidence type="ECO:0000256" key="2">
    <source>
        <dbReference type="ARBA" id="ARBA00008974"/>
    </source>
</evidence>